<evidence type="ECO:0000256" key="7">
    <source>
        <dbReference type="SAM" id="MobiDB-lite"/>
    </source>
</evidence>
<sequence length="174" mass="20042">MASIKLSSNSKNALGSNEQVKNDHGEKQFKPNTTVAAVIHHQGKFLFVEEIDNNHVVYNQPAGHLEADESLITAIKREVLEETGLALVPDYLCGIYYFHRPDLNLYFLRFCFVIELEQWLKGQPQDNEIIDTHWFSFEQIKLKRHQLRSAMVLECIEDYLAGNKIPLSQLKSNL</sequence>
<dbReference type="GO" id="GO:0004787">
    <property type="term" value="F:thiamine diphosphate phosphatase activity"/>
    <property type="evidence" value="ECO:0007669"/>
    <property type="project" value="InterPro"/>
</dbReference>
<dbReference type="Gene3D" id="3.90.79.10">
    <property type="entry name" value="Nucleoside Triphosphate Pyrophosphohydrolase"/>
    <property type="match status" value="1"/>
</dbReference>
<dbReference type="EMBL" id="JQEC01000003">
    <property type="protein sequence ID" value="KGJ97215.1"/>
    <property type="molecule type" value="Genomic_DNA"/>
</dbReference>
<evidence type="ECO:0000256" key="6">
    <source>
        <dbReference type="RuleBase" id="RU364043"/>
    </source>
</evidence>
<evidence type="ECO:0000313" key="10">
    <source>
        <dbReference type="Proteomes" id="UP000029868"/>
    </source>
</evidence>
<comment type="similarity">
    <text evidence="2 6">Belongs to the Nudix hydrolase family. NudJ subfamily.</text>
</comment>
<comment type="subunit">
    <text evidence="3 6">Monomer.</text>
</comment>
<feature type="region of interest" description="Disordered" evidence="7">
    <location>
        <begin position="1"/>
        <end position="27"/>
    </location>
</feature>
<organism evidence="9 10">
    <name type="scientific">Colwellia psychrerythraea</name>
    <name type="common">Vibrio psychroerythus</name>
    <dbReference type="NCBI Taxonomy" id="28229"/>
    <lineage>
        <taxon>Bacteria</taxon>
        <taxon>Pseudomonadati</taxon>
        <taxon>Pseudomonadota</taxon>
        <taxon>Gammaproteobacteria</taxon>
        <taxon>Alteromonadales</taxon>
        <taxon>Colwelliaceae</taxon>
        <taxon>Colwellia</taxon>
    </lineage>
</organism>
<dbReference type="GO" id="GO:0017110">
    <property type="term" value="F:nucleoside diphosphate phosphatase activity"/>
    <property type="evidence" value="ECO:0007669"/>
    <property type="project" value="InterPro"/>
</dbReference>
<dbReference type="PANTHER" id="PTHR43222:SF11">
    <property type="entry name" value="PHOSPHATASE NUDJ"/>
    <property type="match status" value="1"/>
</dbReference>
<dbReference type="InterPro" id="IPR000086">
    <property type="entry name" value="NUDIX_hydrolase_dom"/>
</dbReference>
<evidence type="ECO:0000259" key="8">
    <source>
        <dbReference type="PROSITE" id="PS51462"/>
    </source>
</evidence>
<evidence type="ECO:0000256" key="4">
    <source>
        <dbReference type="ARBA" id="ARBA00015552"/>
    </source>
</evidence>
<dbReference type="InterPro" id="IPR033713">
    <property type="entry name" value="NudJ"/>
</dbReference>
<evidence type="ECO:0000313" key="9">
    <source>
        <dbReference type="EMBL" id="KGJ97215.1"/>
    </source>
</evidence>
<feature type="domain" description="Nudix hydrolase" evidence="8">
    <location>
        <begin position="30"/>
        <end position="160"/>
    </location>
</feature>
<dbReference type="PATRIC" id="fig|28229.3.peg.443"/>
<proteinExistence type="inferred from homology"/>
<evidence type="ECO:0000256" key="3">
    <source>
        <dbReference type="ARBA" id="ARBA00011245"/>
    </source>
</evidence>
<keyword evidence="6" id="KW-0460">Magnesium</keyword>
<reference evidence="9 10" key="1">
    <citation type="submission" date="2014-08" db="EMBL/GenBank/DDBJ databases">
        <title>Genomic and Phenotypic Diversity of Colwellia psychrerythraea strains from Disparate Marine Basins.</title>
        <authorList>
            <person name="Techtmann S.M."/>
            <person name="Stelling S.C."/>
            <person name="Utturkar S.M."/>
            <person name="Alshibli N."/>
            <person name="Harris A."/>
            <person name="Brown S.D."/>
            <person name="Hazen T.C."/>
        </authorList>
    </citation>
    <scope>NUCLEOTIDE SEQUENCE [LARGE SCALE GENOMIC DNA]</scope>
    <source>
        <strain evidence="9 10">GAB14E</strain>
    </source>
</reference>
<dbReference type="EC" id="3.6.1.-" evidence="6"/>
<protein>
    <recommendedName>
        <fullName evidence="4 6">Phosphatase NudJ</fullName>
        <ecNumber evidence="6">3.6.1.-</ecNumber>
    </recommendedName>
</protein>
<dbReference type="GO" id="GO:0017111">
    <property type="term" value="F:ribonucleoside triphosphate phosphatase activity"/>
    <property type="evidence" value="ECO:0007669"/>
    <property type="project" value="InterPro"/>
</dbReference>
<dbReference type="AlphaFoldDB" id="A0A099L435"/>
<dbReference type="PROSITE" id="PS00893">
    <property type="entry name" value="NUDIX_BOX"/>
    <property type="match status" value="1"/>
</dbReference>
<comment type="caution">
    <text evidence="9">The sequence shown here is derived from an EMBL/GenBank/DDBJ whole genome shotgun (WGS) entry which is preliminary data.</text>
</comment>
<dbReference type="PANTHER" id="PTHR43222">
    <property type="entry name" value="NUDIX HYDROLASE 23"/>
    <property type="match status" value="1"/>
</dbReference>
<dbReference type="Proteomes" id="UP000029868">
    <property type="component" value="Unassembled WGS sequence"/>
</dbReference>
<name>A0A099L435_COLPS</name>
<gene>
    <name evidence="6" type="primary">nudJ</name>
    <name evidence="9" type="ORF">GAB14E_1288</name>
</gene>
<dbReference type="InterPro" id="IPR015797">
    <property type="entry name" value="NUDIX_hydrolase-like_dom_sf"/>
</dbReference>
<dbReference type="OrthoDB" id="8594221at2"/>
<feature type="compositionally biased region" description="Polar residues" evidence="7">
    <location>
        <begin position="1"/>
        <end position="19"/>
    </location>
</feature>
<keyword evidence="5 6" id="KW-0378">Hydrolase</keyword>
<evidence type="ECO:0000256" key="2">
    <source>
        <dbReference type="ARBA" id="ARBA00007608"/>
    </source>
</evidence>
<dbReference type="CDD" id="cd03675">
    <property type="entry name" value="NUDIX_Hydrolase"/>
    <property type="match status" value="1"/>
</dbReference>
<accession>A0A099L435</accession>
<dbReference type="Pfam" id="PF00293">
    <property type="entry name" value="NUDIX"/>
    <property type="match status" value="1"/>
</dbReference>
<comment type="cofactor">
    <cofactor evidence="1 6">
        <name>Mg(2+)</name>
        <dbReference type="ChEBI" id="CHEBI:18420"/>
    </cofactor>
</comment>
<dbReference type="SUPFAM" id="SSF55811">
    <property type="entry name" value="Nudix"/>
    <property type="match status" value="1"/>
</dbReference>
<evidence type="ECO:0000256" key="1">
    <source>
        <dbReference type="ARBA" id="ARBA00001946"/>
    </source>
</evidence>
<dbReference type="PROSITE" id="PS51462">
    <property type="entry name" value="NUDIX"/>
    <property type="match status" value="1"/>
</dbReference>
<evidence type="ECO:0000256" key="5">
    <source>
        <dbReference type="ARBA" id="ARBA00022801"/>
    </source>
</evidence>
<dbReference type="InterPro" id="IPR020084">
    <property type="entry name" value="NUDIX_hydrolase_CS"/>
</dbReference>